<reference evidence="2" key="1">
    <citation type="journal article" date="2020" name="Stud. Mycol.">
        <title>101 Dothideomycetes genomes: a test case for predicting lifestyles and emergence of pathogens.</title>
        <authorList>
            <person name="Haridas S."/>
            <person name="Albert R."/>
            <person name="Binder M."/>
            <person name="Bloem J."/>
            <person name="Labutti K."/>
            <person name="Salamov A."/>
            <person name="Andreopoulos B."/>
            <person name="Baker S."/>
            <person name="Barry K."/>
            <person name="Bills G."/>
            <person name="Bluhm B."/>
            <person name="Cannon C."/>
            <person name="Castanera R."/>
            <person name="Culley D."/>
            <person name="Daum C."/>
            <person name="Ezra D."/>
            <person name="Gonzalez J."/>
            <person name="Henrissat B."/>
            <person name="Kuo A."/>
            <person name="Liang C."/>
            <person name="Lipzen A."/>
            <person name="Lutzoni F."/>
            <person name="Magnuson J."/>
            <person name="Mondo S."/>
            <person name="Nolan M."/>
            <person name="Ohm R."/>
            <person name="Pangilinan J."/>
            <person name="Park H.-J."/>
            <person name="Ramirez L."/>
            <person name="Alfaro M."/>
            <person name="Sun H."/>
            <person name="Tritt A."/>
            <person name="Yoshinaga Y."/>
            <person name="Zwiers L.-H."/>
            <person name="Turgeon B."/>
            <person name="Goodwin S."/>
            <person name="Spatafora J."/>
            <person name="Crous P."/>
            <person name="Grigoriev I."/>
        </authorList>
    </citation>
    <scope>NUCLEOTIDE SEQUENCE</scope>
    <source>
        <strain evidence="2">CBS 133067</strain>
    </source>
</reference>
<evidence type="ECO:0000313" key="3">
    <source>
        <dbReference type="Proteomes" id="UP000799772"/>
    </source>
</evidence>
<protein>
    <recommendedName>
        <fullName evidence="4">Cyclase</fullName>
    </recommendedName>
</protein>
<accession>A0A9P4M5P3</accession>
<evidence type="ECO:0008006" key="4">
    <source>
        <dbReference type="Google" id="ProtNLM"/>
    </source>
</evidence>
<dbReference type="PANTHER" id="PTHR34861:SF11">
    <property type="entry name" value="CYCLASE"/>
    <property type="match status" value="1"/>
</dbReference>
<dbReference type="Gene3D" id="3.50.30.50">
    <property type="entry name" value="Putative cyclase"/>
    <property type="match status" value="1"/>
</dbReference>
<comment type="similarity">
    <text evidence="1">Belongs to the Cyclase 1 superfamily.</text>
</comment>
<dbReference type="AlphaFoldDB" id="A0A9P4M5P3"/>
<dbReference type="InterPro" id="IPR037175">
    <property type="entry name" value="KFase_sf"/>
</dbReference>
<gene>
    <name evidence="2" type="ORF">NA57DRAFT_68658</name>
</gene>
<dbReference type="EMBL" id="ML978135">
    <property type="protein sequence ID" value="KAF2094029.1"/>
    <property type="molecule type" value="Genomic_DNA"/>
</dbReference>
<dbReference type="InterPro" id="IPR007325">
    <property type="entry name" value="KFase/CYL"/>
</dbReference>
<comment type="caution">
    <text evidence="2">The sequence shown here is derived from an EMBL/GenBank/DDBJ whole genome shotgun (WGS) entry which is preliminary data.</text>
</comment>
<dbReference type="GO" id="GO:0019441">
    <property type="term" value="P:L-tryptophan catabolic process to kynurenine"/>
    <property type="evidence" value="ECO:0007669"/>
    <property type="project" value="InterPro"/>
</dbReference>
<dbReference type="GO" id="GO:0004061">
    <property type="term" value="F:arylformamidase activity"/>
    <property type="evidence" value="ECO:0007669"/>
    <property type="project" value="InterPro"/>
</dbReference>
<dbReference type="OrthoDB" id="5396at2759"/>
<dbReference type="Pfam" id="PF04199">
    <property type="entry name" value="Cyclase"/>
    <property type="match status" value="1"/>
</dbReference>
<dbReference type="PANTHER" id="PTHR34861">
    <property type="match status" value="1"/>
</dbReference>
<sequence>MSSSTHPPFSALPLRKSDPYYSAWGLYGPNDELGTLNHLKDDIVASAASEIRSGHRISLNWALNALDGKSVVPFFKRQTFHLNIYARDPPRIGIDDVWTFNSQSSSQWDGLRHAGYHKERLFYNGVTEEQILGEGAGSVNGIHNMAKRGIVGRGVLLDFHRWRLETKPAKFADFDPFKGIGISAQDLHEVAKFQGIEFQPGDILLYRAGLFEKFEALSSEQKMSITTDTDWKFAGLEQSEEMLKFLWENRFACVGSDQPAVECFPKQGGPFSLHEVLLAGWGMPLGEFFHLEELASHCKEMGRYTFFLVSEPCNVIGGAASPPNVLAIF</sequence>
<dbReference type="Proteomes" id="UP000799772">
    <property type="component" value="Unassembled WGS sequence"/>
</dbReference>
<proteinExistence type="inferred from homology"/>
<keyword evidence="3" id="KW-1185">Reference proteome</keyword>
<organism evidence="2 3">
    <name type="scientific">Rhizodiscina lignyota</name>
    <dbReference type="NCBI Taxonomy" id="1504668"/>
    <lineage>
        <taxon>Eukaryota</taxon>
        <taxon>Fungi</taxon>
        <taxon>Dikarya</taxon>
        <taxon>Ascomycota</taxon>
        <taxon>Pezizomycotina</taxon>
        <taxon>Dothideomycetes</taxon>
        <taxon>Pleosporomycetidae</taxon>
        <taxon>Aulographales</taxon>
        <taxon>Rhizodiscinaceae</taxon>
        <taxon>Rhizodiscina</taxon>
    </lineage>
</organism>
<evidence type="ECO:0000313" key="2">
    <source>
        <dbReference type="EMBL" id="KAF2094029.1"/>
    </source>
</evidence>
<evidence type="ECO:0000256" key="1">
    <source>
        <dbReference type="ARBA" id="ARBA00007865"/>
    </source>
</evidence>
<dbReference type="SUPFAM" id="SSF102198">
    <property type="entry name" value="Putative cyclase"/>
    <property type="match status" value="1"/>
</dbReference>
<name>A0A9P4M5P3_9PEZI</name>